<evidence type="ECO:0000256" key="12">
    <source>
        <dbReference type="ARBA" id="ARBA00023128"/>
    </source>
</evidence>
<keyword evidence="6" id="KW-0812">Transmembrane</keyword>
<feature type="compositionally biased region" description="Low complexity" evidence="14">
    <location>
        <begin position="64"/>
        <end position="99"/>
    </location>
</feature>
<dbReference type="EMBL" id="QEAO01000038">
    <property type="protein sequence ID" value="TPX31841.1"/>
    <property type="molecule type" value="Genomic_DNA"/>
</dbReference>
<keyword evidence="17" id="KW-1185">Reference proteome</keyword>
<organism evidence="16 17">
    <name type="scientific">Synchytrium microbalum</name>
    <dbReference type="NCBI Taxonomy" id="1806994"/>
    <lineage>
        <taxon>Eukaryota</taxon>
        <taxon>Fungi</taxon>
        <taxon>Fungi incertae sedis</taxon>
        <taxon>Chytridiomycota</taxon>
        <taxon>Chytridiomycota incertae sedis</taxon>
        <taxon>Chytridiomycetes</taxon>
        <taxon>Synchytriales</taxon>
        <taxon>Synchytriaceae</taxon>
        <taxon>Synchytrium</taxon>
    </lineage>
</organism>
<dbReference type="Gene3D" id="3.40.50.1000">
    <property type="entry name" value="HAD superfamily/HAD-like"/>
    <property type="match status" value="1"/>
</dbReference>
<keyword evidence="13" id="KW-0472">Membrane</keyword>
<evidence type="ECO:0000256" key="2">
    <source>
        <dbReference type="ARBA" id="ARBA00006344"/>
    </source>
</evidence>
<keyword evidence="9" id="KW-0809">Transit peptide</keyword>
<dbReference type="OrthoDB" id="287041at2759"/>
<dbReference type="InterPro" id="IPR036412">
    <property type="entry name" value="HAD-like_sf"/>
</dbReference>
<comment type="subcellular location">
    <subcellularLocation>
        <location evidence="1">Mitochondrion inner membrane</location>
        <topology evidence="1">Single-pass membrane protein</topology>
    </subcellularLocation>
</comment>
<dbReference type="InterPro" id="IPR004274">
    <property type="entry name" value="FCP1_dom"/>
</dbReference>
<keyword evidence="12" id="KW-0496">Mitochondrion</keyword>
<keyword evidence="11" id="KW-0811">Translocation</keyword>
<dbReference type="GeneID" id="42006159"/>
<dbReference type="InterPro" id="IPR050365">
    <property type="entry name" value="TIM50"/>
</dbReference>
<evidence type="ECO:0000256" key="8">
    <source>
        <dbReference type="ARBA" id="ARBA00022927"/>
    </source>
</evidence>
<dbReference type="STRING" id="1806994.A0A507BXL6"/>
<evidence type="ECO:0000256" key="4">
    <source>
        <dbReference type="ARBA" id="ARBA00020799"/>
    </source>
</evidence>
<evidence type="ECO:0000313" key="16">
    <source>
        <dbReference type="EMBL" id="TPX31841.1"/>
    </source>
</evidence>
<reference evidence="16 17" key="1">
    <citation type="journal article" date="2019" name="Sci. Rep.">
        <title>Comparative genomics of chytrid fungi reveal insights into the obligate biotrophic and pathogenic lifestyle of Synchytrium endobioticum.</title>
        <authorList>
            <person name="van de Vossenberg B.T.L.H."/>
            <person name="Warris S."/>
            <person name="Nguyen H.D.T."/>
            <person name="van Gent-Pelzer M.P.E."/>
            <person name="Joly D.L."/>
            <person name="van de Geest H.C."/>
            <person name="Bonants P.J.M."/>
            <person name="Smith D.S."/>
            <person name="Levesque C.A."/>
            <person name="van der Lee T.A.J."/>
        </authorList>
    </citation>
    <scope>NUCLEOTIDE SEQUENCE [LARGE SCALE GENOMIC DNA]</scope>
    <source>
        <strain evidence="16 17">JEL517</strain>
    </source>
</reference>
<feature type="compositionally biased region" description="Low complexity" evidence="14">
    <location>
        <begin position="112"/>
        <end position="128"/>
    </location>
</feature>
<dbReference type="PROSITE" id="PS50969">
    <property type="entry name" value="FCP1"/>
    <property type="match status" value="1"/>
</dbReference>
<feature type="domain" description="FCP1 homology" evidence="15">
    <location>
        <begin position="346"/>
        <end position="489"/>
    </location>
</feature>
<evidence type="ECO:0000259" key="15">
    <source>
        <dbReference type="PROSITE" id="PS50969"/>
    </source>
</evidence>
<evidence type="ECO:0000256" key="7">
    <source>
        <dbReference type="ARBA" id="ARBA00022792"/>
    </source>
</evidence>
<feature type="compositionally biased region" description="Low complexity" evidence="14">
    <location>
        <begin position="170"/>
        <end position="204"/>
    </location>
</feature>
<dbReference type="PANTHER" id="PTHR12210">
    <property type="entry name" value="DULLARD PROTEIN PHOSPHATASE"/>
    <property type="match status" value="1"/>
</dbReference>
<accession>A0A507BXL6</accession>
<dbReference type="Proteomes" id="UP000319731">
    <property type="component" value="Unassembled WGS sequence"/>
</dbReference>
<dbReference type="CDD" id="cd07521">
    <property type="entry name" value="HAD_FCP1-like"/>
    <property type="match status" value="1"/>
</dbReference>
<dbReference type="AlphaFoldDB" id="A0A507BXL6"/>
<dbReference type="FunFam" id="3.40.50.1000:FF:000019">
    <property type="entry name" value="Mitochondrial import inner membrane translocase subunit TIM50"/>
    <property type="match status" value="1"/>
</dbReference>
<feature type="region of interest" description="Disordered" evidence="14">
    <location>
        <begin position="64"/>
        <end position="204"/>
    </location>
</feature>
<evidence type="ECO:0000256" key="9">
    <source>
        <dbReference type="ARBA" id="ARBA00022946"/>
    </source>
</evidence>
<sequence length="634" mass="68829">MAGRILFMRGLRTSSTPTFSAARNTSIPSFLSAATASYLPKNAAPPPIQMRASSFTNKTASQSYRSSVSSASSPRCSLSSPPGSFMRGISSTSTHNTTNAAKAISSRGVGGSNTKSVSSSSGKATGESVTGTAASGMDDGKGREDGQDMNFIDRGGGLDPGGGNYSNTKQAGNNSAGYSSSSSGSSSSSNSSSKQAEQEEQAQAAQAYGLGLLDAAVRASASKSTGASRSSSGGPPSSSSSGNSPPNKDDDLEYDERPEPARDPLLEEEERKRTKQASLFLLVCSGLAALGTFVILGMPSPDDKPVAGESMLGGYHRRAKGAVRGWYLSFSDPISDKLLPDPLPEPYQRPYTMVIALNDALIHSTWDKDNGWRAGKRPHVDWFLSYMSQFYEIVVFTSGMPHVAHPIIEKLDPYRFIMYRLYRDSTRFIDNKFVKDLSVLNRDLGKTIIIDINPDSYSLQPDNAIPIKKWTGEADDMELLRLIPFLEALAMSGAPDVRPVLRSYQGKDIPAAWASYQARLREEFEQKRKATAAANRTTIGSILSSLFGGGTRVAPSSLDANPVDILQQQAREMREQFWREQEGMKEQMEAQRKIEEKEMERQLEAMKAKKLSLWEFMATTQQPPQQHPTPNSHS</sequence>
<feature type="compositionally biased region" description="Basic and acidic residues" evidence="14">
    <location>
        <begin position="255"/>
        <end position="271"/>
    </location>
</feature>
<evidence type="ECO:0000256" key="11">
    <source>
        <dbReference type="ARBA" id="ARBA00023010"/>
    </source>
</evidence>
<dbReference type="GO" id="GO:0015031">
    <property type="term" value="P:protein transport"/>
    <property type="evidence" value="ECO:0007669"/>
    <property type="project" value="UniProtKB-KW"/>
</dbReference>
<proteinExistence type="inferred from homology"/>
<evidence type="ECO:0000256" key="10">
    <source>
        <dbReference type="ARBA" id="ARBA00022989"/>
    </source>
</evidence>
<feature type="region of interest" description="Disordered" evidence="14">
    <location>
        <begin position="221"/>
        <end position="271"/>
    </location>
</feature>
<evidence type="ECO:0000256" key="1">
    <source>
        <dbReference type="ARBA" id="ARBA00004434"/>
    </source>
</evidence>
<protein>
    <recommendedName>
        <fullName evidence="4">Mitochondrial import inner membrane translocase subunit TIM50</fullName>
    </recommendedName>
    <alternativeName>
        <fullName evidence="3">Mitochondrial import inner membrane translocase subunit tim50</fullName>
    </alternativeName>
</protein>
<keyword evidence="5" id="KW-0813">Transport</keyword>
<evidence type="ECO:0000313" key="17">
    <source>
        <dbReference type="Proteomes" id="UP000319731"/>
    </source>
</evidence>
<keyword evidence="8" id="KW-0653">Protein transport</keyword>
<evidence type="ECO:0000256" key="13">
    <source>
        <dbReference type="ARBA" id="ARBA00023136"/>
    </source>
</evidence>
<feature type="compositionally biased region" description="Low complexity" evidence="14">
    <location>
        <begin position="221"/>
        <end position="246"/>
    </location>
</feature>
<dbReference type="InterPro" id="IPR023214">
    <property type="entry name" value="HAD_sf"/>
</dbReference>
<name>A0A507BXL6_9FUNG</name>
<evidence type="ECO:0000256" key="14">
    <source>
        <dbReference type="SAM" id="MobiDB-lite"/>
    </source>
</evidence>
<feature type="compositionally biased region" description="Gly residues" evidence="14">
    <location>
        <begin position="154"/>
        <end position="164"/>
    </location>
</feature>
<dbReference type="SUPFAM" id="SSF56784">
    <property type="entry name" value="HAD-like"/>
    <property type="match status" value="1"/>
</dbReference>
<dbReference type="GO" id="GO:0005743">
    <property type="term" value="C:mitochondrial inner membrane"/>
    <property type="evidence" value="ECO:0007669"/>
    <property type="project" value="UniProtKB-SubCell"/>
</dbReference>
<keyword evidence="7" id="KW-0999">Mitochondrion inner membrane</keyword>
<evidence type="ECO:0000256" key="5">
    <source>
        <dbReference type="ARBA" id="ARBA00022448"/>
    </source>
</evidence>
<dbReference type="Pfam" id="PF03031">
    <property type="entry name" value="NIF"/>
    <property type="match status" value="1"/>
</dbReference>
<evidence type="ECO:0000256" key="6">
    <source>
        <dbReference type="ARBA" id="ARBA00022692"/>
    </source>
</evidence>
<gene>
    <name evidence="16" type="ORF">SmJEL517_g04934</name>
</gene>
<keyword evidence="10" id="KW-1133">Transmembrane helix</keyword>
<comment type="similarity">
    <text evidence="2">Belongs to the TIM50 family.</text>
</comment>
<evidence type="ECO:0000256" key="3">
    <source>
        <dbReference type="ARBA" id="ARBA00013483"/>
    </source>
</evidence>
<dbReference type="SMART" id="SM00577">
    <property type="entry name" value="CPDc"/>
    <property type="match status" value="1"/>
</dbReference>
<comment type="caution">
    <text evidence="16">The sequence shown here is derived from an EMBL/GenBank/DDBJ whole genome shotgun (WGS) entry which is preliminary data.</text>
</comment>
<dbReference type="RefSeq" id="XP_031023172.1">
    <property type="nucleotide sequence ID" value="XM_031170862.1"/>
</dbReference>